<comment type="caution">
    <text evidence="2">The sequence shown here is derived from an EMBL/GenBank/DDBJ whole genome shotgun (WGS) entry which is preliminary data.</text>
</comment>
<evidence type="ECO:0000313" key="2">
    <source>
        <dbReference type="EMBL" id="MEN1945345.1"/>
    </source>
</evidence>
<feature type="region of interest" description="Disordered" evidence="1">
    <location>
        <begin position="1"/>
        <end position="43"/>
    </location>
</feature>
<keyword evidence="3" id="KW-1185">Reference proteome</keyword>
<dbReference type="Proteomes" id="UP001425155">
    <property type="component" value="Unassembled WGS sequence"/>
</dbReference>
<accession>A0ABU9W008</accession>
<evidence type="ECO:0000313" key="3">
    <source>
        <dbReference type="Proteomes" id="UP001425155"/>
    </source>
</evidence>
<reference evidence="2 3" key="1">
    <citation type="submission" date="2024-03" db="EMBL/GenBank/DDBJ databases">
        <title>YIM 134122 draft genome.</title>
        <authorList>
            <person name="Zuo S."/>
            <person name="Xiong L."/>
        </authorList>
    </citation>
    <scope>NUCLEOTIDE SEQUENCE [LARGE SCALE GENOMIC DNA]</scope>
    <source>
        <strain evidence="2 3">YIM 134122</strain>
    </source>
</reference>
<gene>
    <name evidence="2" type="ORF">WJX64_02165</name>
</gene>
<evidence type="ECO:0000256" key="1">
    <source>
        <dbReference type="SAM" id="MobiDB-lite"/>
    </source>
</evidence>
<dbReference type="RefSeq" id="WP_342111372.1">
    <property type="nucleotide sequence ID" value="NZ_JBCAUN010000001.1"/>
</dbReference>
<dbReference type="EMBL" id="JBCLVG010000001">
    <property type="protein sequence ID" value="MEN1945345.1"/>
    <property type="molecule type" value="Genomic_DNA"/>
</dbReference>
<organism evidence="2 3">
    <name type="scientific">Leifsonia stereocauli</name>
    <dbReference type="NCBI Taxonomy" id="3134136"/>
    <lineage>
        <taxon>Bacteria</taxon>
        <taxon>Bacillati</taxon>
        <taxon>Actinomycetota</taxon>
        <taxon>Actinomycetes</taxon>
        <taxon>Micrococcales</taxon>
        <taxon>Microbacteriaceae</taxon>
        <taxon>Leifsonia</taxon>
    </lineage>
</organism>
<feature type="compositionally biased region" description="Basic and acidic residues" evidence="1">
    <location>
        <begin position="1"/>
        <end position="12"/>
    </location>
</feature>
<sequence>MSDNTAADREELDREEDEVSPEPEILKEWLPDAEPSEGPAPAP</sequence>
<protein>
    <submittedName>
        <fullName evidence="2">Uncharacterized protein</fullName>
    </submittedName>
</protein>
<proteinExistence type="predicted"/>
<name>A0ABU9W008_9MICO</name>